<dbReference type="Proteomes" id="UP001377168">
    <property type="component" value="Unassembled WGS sequence"/>
</dbReference>
<sequence length="2068" mass="225301">MQTGKTNLGPEGCAEVDHALSFAQDRMWFLDRLEGGRSTAYVATPMWHVHGPLDRERLEFALSRLVARHQSLRMRFVERDGTPRVLVADRLDARIDWRDAATAAEVETEAAAEAGEPFDLTTGPLFRVVVWRLSDTEHVLLAAMHHIVSDGWSISLFVRDLGALYDGDTLPELSLAYTEFADWQRRELGGDGVAGELGYWRERLSGLPVLELPVDRGRPVQPSWVGGTKEFSLDPDLVAALERLGREHNATLYMTLLAAFQVLVGQWSGQCDFGVGTPVAGRGRPEVEGVIGLFVNTLVMRADLAGDPTFVELLARVRDHTLDALDHQDVPYEQVVRELRPERSDTDSLIDIWFAMQNVPDDQGIGTLRFTDYETDRPRALFAVSLFAQPRDDEMAMTLVYRTDVFDEVSIGRLVERCRVLLARVVGSPGVRVSGLGLPAGELGVLRRWGAGEVSSGLVGDPVVLFEERVGCVPEGVAVVAGDVVVSYAELNARANRVAWWLLGRGVRAEVPVGVRLRRGVDMLVAVLGVLKAGGVYVPLDPAWPAERVEFVRSDVGAGVVLEGPLPDGGRDDDPGVAVVDGQLAYVIYTSGSTGRPKGVGVSRGSMAGHVSRMRRRFGLGASDRVLQFAALAFDASVEQIFPALTCGAALVLPEHGLVAPSQLLTDLDQYRVTVANLPPAYFGELVDRLAEREANALGALRLMILGGDVLRPAEARTWSDRYPDVPLLNVYGPTEATISSTVFDVPAGVECGSGVPIGRAVGDRCLYVLDERLSEVPVGAVGELFIGGGQLARGYVGRAGLTADRFVPDPFGGEAGGRLYRTGDLVRWREGFLDFCGRTDGQVKVRGFRVEVGEVESRLREHPLVRDAVVVVWQDRLVAYVAGQQGVVTDRVREWLGERLPEYMVPAVLILLDELPRTVGGKVDRDRLPDPDGHRPTLSGEYVGPRNPTEQAIADVWKEVLQVDRIGIHDNFFDLGGHSLLVTLAVARVGKALERPVDMRDFFEHPTIAEFVAALPPAPSRPVPRIGKVVRSGDFPLSFAQEGLWFLNRLEPDAPDYMAALAWRVDGVLDRERLDRALRQLVDRHESLRTTFPLVDAQPVQRVATGMETAAAWYDLRAVPDPLDAAIRHAGEELHRPFDLAAGPLFRAMVWQLDATDHLLVLAMHHIVSDGWSMGVLVRELGDLYAGESLPDLPVQYADYADWQRRELGGDGVAGELGYWRERLSGLPVLELPVDRARPVQPSWVGGTKEFSLDPELVAGLERLGREHNATLYMTLLAAFQVLVGQWSGQCDFGVGTPVAGRGRPEVEGVIGLFVNTLVMRADLAGDPTFTELLARVRDHMLDALDHQDVPFERVVEELRPDRDPSRSPLFQTMFDLEVRSIAAPRLGAATLHPADIPFDVTKYDLMFTFTTDPGAAGGFVQYRTDVFDEVSIGRLVERCRVLLARVVGSPGVRVSGLGLPAGELGVLRRWGAGEVSSGLSGDPVVLFEERVGCVPEGVAVVAGDVVVSYAELNARANRVAWWLLGRGVRAEVPVGVRLRRGVDMLVAVLGVLKAGGVYVPLDPAWPAERVEFVRSDVGAGVVLEGPLPDGGRDDDPGVAVVDGQLAYVIYTSGSTGRPKGVGVSRGSMAGHVSRMRRRFGLGASDRVLQFAALAFDASVEQIFPALTCGAALVLPEHGLVAPSQLLTDLDQYRVTVMEVVPGYLTELIAELSTAGTTHPAWSPDRLRLLVLGGDTVRPADLAWWTSHFPDMAVVNTYGPTEATVSSTVFDVPAGVECGSGVPIGRAVGDRCLYVLDERLSEVPVGAVGELFIGGGQLARGYVGRAGLTADRFVPDPFGGEAGGRLYRTGDLVRWREGFLDFCGRTDGQVKVRGFRVEVGEVESRLREHPLVRDAVVVVRQDRLVAYVAGQQGVATDQVREWLGERLPEYMVPAVLILLDELPRTVGGKVDRDRLPDPDGHRPTLSGEYVGPRNPTEQAIADVWKEVLQVDRIGIHDNFFDLGGHSLLATRVVIRLRAAFGCDIGVRTLFERPTVTRLAAAVEEQLMREIAGMTGEDVEQALKEQQA</sequence>
<comment type="caution">
    <text evidence="1">The sequence shown here is derived from an EMBL/GenBank/DDBJ whole genome shotgun (WGS) entry which is preliminary data.</text>
</comment>
<reference evidence="1" key="1">
    <citation type="submission" date="2024-03" db="EMBL/GenBank/DDBJ databases">
        <title>Novel Streptomyces species of biotechnological and ecological value are a feature of Machair soil.</title>
        <authorList>
            <person name="Prole J.R."/>
            <person name="Goodfellow M."/>
            <person name="Allenby N."/>
            <person name="Ward A.C."/>
        </authorList>
    </citation>
    <scope>NUCLEOTIDE SEQUENCE</scope>
    <source>
        <strain evidence="1">MS2.AVA.5</strain>
    </source>
</reference>
<organism evidence="1 2">
    <name type="scientific">Streptomyces achmelvichensis</name>
    <dbReference type="NCBI Taxonomy" id="3134111"/>
    <lineage>
        <taxon>Bacteria</taxon>
        <taxon>Bacillati</taxon>
        <taxon>Actinomycetota</taxon>
        <taxon>Actinomycetes</taxon>
        <taxon>Kitasatosporales</taxon>
        <taxon>Streptomycetaceae</taxon>
        <taxon>Streptomyces</taxon>
    </lineage>
</organism>
<evidence type="ECO:0000313" key="2">
    <source>
        <dbReference type="Proteomes" id="UP001377168"/>
    </source>
</evidence>
<evidence type="ECO:0000313" key="1">
    <source>
        <dbReference type="EMBL" id="MEJ8632707.1"/>
    </source>
</evidence>
<dbReference type="EMBL" id="JBBKAJ010000022">
    <property type="protein sequence ID" value="MEJ8632707.1"/>
    <property type="molecule type" value="Genomic_DNA"/>
</dbReference>
<name>A0ACC6PMJ6_9ACTN</name>
<accession>A0ACC6PMJ6</accession>
<keyword evidence="2" id="KW-1185">Reference proteome</keyword>
<protein>
    <submittedName>
        <fullName evidence="1">Amino acid adenylation domain-containing protein</fullName>
    </submittedName>
</protein>
<gene>
    <name evidence="1" type="ORF">WKI67_04790</name>
</gene>
<proteinExistence type="predicted"/>